<comment type="caution">
    <text evidence="1">The sequence shown here is derived from an EMBL/GenBank/DDBJ whole genome shotgun (WGS) entry which is preliminary data.</text>
</comment>
<gene>
    <name evidence="1" type="ORF">DNG_00695</name>
</gene>
<accession>A0AAE8SQZ7</accession>
<sequence length="121" mass="13570">MTVKTMTGIGCVVTLQTLVRTDSLAERTTEVAEDQLNHTWKSVITEVCVDVRGSGRLEKIPVYERAMVTADIAADPIPILEELDESESKGPTSPLQEQKLLEWYKKGSSDEYRVELEEEVD</sequence>
<dbReference type="EMBL" id="ONZQ02000001">
    <property type="protein sequence ID" value="SPN97179.1"/>
    <property type="molecule type" value="Genomic_DNA"/>
</dbReference>
<organism evidence="1 2">
    <name type="scientific">Cephalotrichum gorgonifer</name>
    <dbReference type="NCBI Taxonomy" id="2041049"/>
    <lineage>
        <taxon>Eukaryota</taxon>
        <taxon>Fungi</taxon>
        <taxon>Dikarya</taxon>
        <taxon>Ascomycota</taxon>
        <taxon>Pezizomycotina</taxon>
        <taxon>Sordariomycetes</taxon>
        <taxon>Hypocreomycetidae</taxon>
        <taxon>Microascales</taxon>
        <taxon>Microascaceae</taxon>
        <taxon>Cephalotrichum</taxon>
    </lineage>
</organism>
<keyword evidence="2" id="KW-1185">Reference proteome</keyword>
<evidence type="ECO:0000313" key="1">
    <source>
        <dbReference type="EMBL" id="SPN97179.1"/>
    </source>
</evidence>
<evidence type="ECO:0000313" key="2">
    <source>
        <dbReference type="Proteomes" id="UP001187682"/>
    </source>
</evidence>
<dbReference type="AlphaFoldDB" id="A0AAE8SQZ7"/>
<name>A0AAE8SQZ7_9PEZI</name>
<proteinExistence type="predicted"/>
<dbReference type="Proteomes" id="UP001187682">
    <property type="component" value="Unassembled WGS sequence"/>
</dbReference>
<protein>
    <submittedName>
        <fullName evidence="1">Uncharacterized protein</fullName>
    </submittedName>
</protein>
<reference evidence="1" key="1">
    <citation type="submission" date="2018-03" db="EMBL/GenBank/DDBJ databases">
        <authorList>
            <person name="Guldener U."/>
        </authorList>
    </citation>
    <scope>NUCLEOTIDE SEQUENCE</scope>
</reference>